<evidence type="ECO:0000313" key="1">
    <source>
        <dbReference type="EMBL" id="AUN32669.1"/>
    </source>
</evidence>
<dbReference type="Proteomes" id="UP000234752">
    <property type="component" value="Chromosome eg_2"/>
</dbReference>
<reference evidence="1 2" key="1">
    <citation type="submission" date="2017-12" db="EMBL/GenBank/DDBJ databases">
        <title>Genomes of bacteria within cyanobacterial aggregates.</title>
        <authorList>
            <person name="Cai H."/>
        </authorList>
    </citation>
    <scope>NUCLEOTIDE SEQUENCE [LARGE SCALE GENOMIC DNA]</scope>
    <source>
        <strain evidence="1 2">TH16</strain>
    </source>
</reference>
<proteinExistence type="predicted"/>
<dbReference type="InterPro" id="IPR021762">
    <property type="entry name" value="DUF3325"/>
</dbReference>
<dbReference type="EMBL" id="CP025612">
    <property type="protein sequence ID" value="AUN32669.1"/>
    <property type="molecule type" value="Genomic_DNA"/>
</dbReference>
<dbReference type="RefSeq" id="WP_102114202.1">
    <property type="nucleotide sequence ID" value="NZ_BMGN01000010.1"/>
</dbReference>
<dbReference type="AlphaFoldDB" id="A0A2K9NHV8"/>
<protein>
    <submittedName>
        <fullName evidence="1">DUF3325 domain-containing protein</fullName>
    </submittedName>
</protein>
<dbReference type="Pfam" id="PF11804">
    <property type="entry name" value="DUF3325"/>
    <property type="match status" value="1"/>
</dbReference>
<accession>A0A2K9NHV8</accession>
<gene>
    <name evidence="1" type="ORF">C0V82_20335</name>
</gene>
<organism evidence="1 2">
    <name type="scientific">Niveispirillum cyanobacteriorum</name>
    <dbReference type="NCBI Taxonomy" id="1612173"/>
    <lineage>
        <taxon>Bacteria</taxon>
        <taxon>Pseudomonadati</taxon>
        <taxon>Pseudomonadota</taxon>
        <taxon>Alphaproteobacteria</taxon>
        <taxon>Rhodospirillales</taxon>
        <taxon>Azospirillaceae</taxon>
        <taxon>Niveispirillum</taxon>
    </lineage>
</organism>
<sequence length="91" mass="10012">MSLISWLLALAGFACLALAMEDHHHWLLGRRPFKRQAFTLRLLGWLLLALSWGAAATSWGPALGSIAWCGLLSFSAGPLVLARTYLSPRQH</sequence>
<evidence type="ECO:0000313" key="2">
    <source>
        <dbReference type="Proteomes" id="UP000234752"/>
    </source>
</evidence>
<name>A0A2K9NHV8_9PROT</name>
<keyword evidence="2" id="KW-1185">Reference proteome</keyword>
<dbReference type="KEGG" id="ncb:C0V82_20335"/>